<keyword evidence="4" id="KW-1185">Reference proteome</keyword>
<feature type="signal peptide" evidence="1">
    <location>
        <begin position="1"/>
        <end position="21"/>
    </location>
</feature>
<feature type="chain" id="PRO_5039901021" evidence="1">
    <location>
        <begin position="22"/>
        <end position="382"/>
    </location>
</feature>
<keyword evidence="3" id="KW-0489">Methyltransferase</keyword>
<protein>
    <submittedName>
        <fullName evidence="3">SET methyltransferase domain containing protein</fullName>
    </submittedName>
</protein>
<feature type="domain" description="SET" evidence="2">
    <location>
        <begin position="43"/>
        <end position="301"/>
    </location>
</feature>
<evidence type="ECO:0000259" key="2">
    <source>
        <dbReference type="PROSITE" id="PS50280"/>
    </source>
</evidence>
<reference evidence="3" key="1">
    <citation type="journal article" date="2021" name="Sci. Rep.">
        <title>Diploid genomic architecture of Nitzschia inconspicua, an elite biomass production diatom.</title>
        <authorList>
            <person name="Oliver A."/>
            <person name="Podell S."/>
            <person name="Pinowska A."/>
            <person name="Traller J.C."/>
            <person name="Smith S.R."/>
            <person name="McClure R."/>
            <person name="Beliaev A."/>
            <person name="Bohutskyi P."/>
            <person name="Hill E.A."/>
            <person name="Rabines A."/>
            <person name="Zheng H."/>
            <person name="Allen L.Z."/>
            <person name="Kuo A."/>
            <person name="Grigoriev I.V."/>
            <person name="Allen A.E."/>
            <person name="Hazlebeck D."/>
            <person name="Allen E.E."/>
        </authorList>
    </citation>
    <scope>NUCLEOTIDE SEQUENCE</scope>
    <source>
        <strain evidence="3">Hildebrandi</strain>
    </source>
</reference>
<dbReference type="InterPro" id="IPR050600">
    <property type="entry name" value="SETD3_SETD6_MTase"/>
</dbReference>
<evidence type="ECO:0000313" key="3">
    <source>
        <dbReference type="EMBL" id="KAG7356556.1"/>
    </source>
</evidence>
<dbReference type="SMART" id="SM00317">
    <property type="entry name" value="SET"/>
    <property type="match status" value="1"/>
</dbReference>
<keyword evidence="3" id="KW-0808">Transferase</keyword>
<dbReference type="GO" id="GO:0016279">
    <property type="term" value="F:protein-lysine N-methyltransferase activity"/>
    <property type="evidence" value="ECO:0007669"/>
    <property type="project" value="TreeGrafter"/>
</dbReference>
<dbReference type="OrthoDB" id="438641at2759"/>
<keyword evidence="1" id="KW-0732">Signal</keyword>
<evidence type="ECO:0000256" key="1">
    <source>
        <dbReference type="SAM" id="SignalP"/>
    </source>
</evidence>
<reference evidence="3" key="2">
    <citation type="submission" date="2021-04" db="EMBL/GenBank/DDBJ databases">
        <authorList>
            <person name="Podell S."/>
        </authorList>
    </citation>
    <scope>NUCLEOTIDE SEQUENCE</scope>
    <source>
        <strain evidence="3">Hildebrandi</strain>
    </source>
</reference>
<evidence type="ECO:0000313" key="4">
    <source>
        <dbReference type="Proteomes" id="UP000693970"/>
    </source>
</evidence>
<organism evidence="3 4">
    <name type="scientific">Nitzschia inconspicua</name>
    <dbReference type="NCBI Taxonomy" id="303405"/>
    <lineage>
        <taxon>Eukaryota</taxon>
        <taxon>Sar</taxon>
        <taxon>Stramenopiles</taxon>
        <taxon>Ochrophyta</taxon>
        <taxon>Bacillariophyta</taxon>
        <taxon>Bacillariophyceae</taxon>
        <taxon>Bacillariophycidae</taxon>
        <taxon>Bacillariales</taxon>
        <taxon>Bacillariaceae</taxon>
        <taxon>Nitzschia</taxon>
    </lineage>
</organism>
<dbReference type="EMBL" id="JAGRRH010000015">
    <property type="protein sequence ID" value="KAG7356556.1"/>
    <property type="molecule type" value="Genomic_DNA"/>
</dbReference>
<name>A0A9K3L866_9STRA</name>
<gene>
    <name evidence="3" type="ORF">IV203_001242</name>
</gene>
<dbReference type="InterPro" id="IPR001214">
    <property type="entry name" value="SET_dom"/>
</dbReference>
<dbReference type="PROSITE" id="PS50280">
    <property type="entry name" value="SET"/>
    <property type="match status" value="1"/>
</dbReference>
<proteinExistence type="predicted"/>
<dbReference type="Pfam" id="PF00856">
    <property type="entry name" value="SET"/>
    <property type="match status" value="1"/>
</dbReference>
<dbReference type="CDD" id="cd10527">
    <property type="entry name" value="SET_LSMT"/>
    <property type="match status" value="1"/>
</dbReference>
<dbReference type="Proteomes" id="UP000693970">
    <property type="component" value="Unassembled WGS sequence"/>
</dbReference>
<dbReference type="PANTHER" id="PTHR13271">
    <property type="entry name" value="UNCHARACTERIZED PUTATIVE METHYLTRANSFERASE"/>
    <property type="match status" value="1"/>
</dbReference>
<dbReference type="AlphaFoldDB" id="A0A9K3L866"/>
<comment type="caution">
    <text evidence="3">The sequence shown here is derived from an EMBL/GenBank/DDBJ whole genome shotgun (WGS) entry which is preliminary data.</text>
</comment>
<accession>A0A9K3L866</accession>
<sequence length="382" mass="43618">MLGGIVSVLLAGASVSTSTFSSPSTNKDAIFTEWCHRVGIETPKAELRTTKESVAGRGVFASEDVLKGDVVLRIPEAAVLHNQNAALYFPETAGFLASKKQKILKERRRRQRWWDPRTLWRRLRPLPFEKDNLEFVDPSEDLWQMELTLFVLDVLENASVHPWGLWVSEWYRDDPMQRLHQANVQWKNSVEIDGCVAELQEMLPDANPLTLRAAVDLRLRRLNALKNLYDVHHVPPLDTIYGLVISRAIELGKGIAGVIPMFDMINHSLEPNLALSFDGSAFELIAQRNIAENEEMFICYTRDISETINTKKTPLWDEVSAVWTLVQWGIPTLPEMGDVKKMTIKSSERENQNQETEDDDEVAIKIKTFPIPSWTSRRKTRL</sequence>
<dbReference type="GO" id="GO:0032259">
    <property type="term" value="P:methylation"/>
    <property type="evidence" value="ECO:0007669"/>
    <property type="project" value="UniProtKB-KW"/>
</dbReference>